<dbReference type="InterPro" id="IPR013785">
    <property type="entry name" value="Aldolase_TIM"/>
</dbReference>
<dbReference type="InterPro" id="IPR045247">
    <property type="entry name" value="Oye-like"/>
</dbReference>
<evidence type="ECO:0000256" key="2">
    <source>
        <dbReference type="ARBA" id="ARBA00005979"/>
    </source>
</evidence>
<dbReference type="GO" id="GO:0010181">
    <property type="term" value="F:FMN binding"/>
    <property type="evidence" value="ECO:0007669"/>
    <property type="project" value="InterPro"/>
</dbReference>
<dbReference type="Proteomes" id="UP000011864">
    <property type="component" value="Chromosome"/>
</dbReference>
<dbReference type="CDD" id="cd02933">
    <property type="entry name" value="OYE_like_FMN"/>
    <property type="match status" value="1"/>
</dbReference>
<dbReference type="Gene3D" id="3.20.20.70">
    <property type="entry name" value="Aldolase class I"/>
    <property type="match status" value="1"/>
</dbReference>
<dbReference type="GO" id="GO:0005829">
    <property type="term" value="C:cytosol"/>
    <property type="evidence" value="ECO:0007669"/>
    <property type="project" value="UniProtKB-ARBA"/>
</dbReference>
<dbReference type="RefSeq" id="WP_007642107.1">
    <property type="nucleotide sequence ID" value="NC_020514.1"/>
</dbReference>
<gene>
    <name evidence="6" type="ORF">C427_1505</name>
</gene>
<dbReference type="AlphaFoldDB" id="K6Z3T1"/>
<dbReference type="PANTHER" id="PTHR22893:SF91">
    <property type="entry name" value="NADPH DEHYDROGENASE 2-RELATED"/>
    <property type="match status" value="1"/>
</dbReference>
<dbReference type="PANTHER" id="PTHR22893">
    <property type="entry name" value="NADH OXIDOREDUCTASE-RELATED"/>
    <property type="match status" value="1"/>
</dbReference>
<name>K6Z3T1_9ALTE</name>
<protein>
    <submittedName>
        <fullName evidence="6">NADH:flavin oxidoreductase</fullName>
    </submittedName>
</protein>
<dbReference type="SUPFAM" id="SSF51395">
    <property type="entry name" value="FMN-linked oxidoreductases"/>
    <property type="match status" value="1"/>
</dbReference>
<dbReference type="Pfam" id="PF00724">
    <property type="entry name" value="Oxidored_FMN"/>
    <property type="match status" value="1"/>
</dbReference>
<organism evidence="6 7">
    <name type="scientific">Paraglaciecola psychrophila 170</name>
    <dbReference type="NCBI Taxonomy" id="1129794"/>
    <lineage>
        <taxon>Bacteria</taxon>
        <taxon>Pseudomonadati</taxon>
        <taxon>Pseudomonadota</taxon>
        <taxon>Gammaproteobacteria</taxon>
        <taxon>Alteromonadales</taxon>
        <taxon>Alteromonadaceae</taxon>
        <taxon>Paraglaciecola</taxon>
    </lineage>
</organism>
<comment type="similarity">
    <text evidence="2">Belongs to the NADH:flavin oxidoreductase/NADH oxidase family.</text>
</comment>
<dbReference type="KEGG" id="gps:C427_1505"/>
<evidence type="ECO:0000256" key="3">
    <source>
        <dbReference type="ARBA" id="ARBA00023002"/>
    </source>
</evidence>
<dbReference type="STRING" id="1129794.C427_1505"/>
<evidence type="ECO:0000256" key="4">
    <source>
        <dbReference type="SAM" id="MobiDB-lite"/>
    </source>
</evidence>
<dbReference type="eggNOG" id="COG1902">
    <property type="taxonomic scope" value="Bacteria"/>
</dbReference>
<evidence type="ECO:0000313" key="7">
    <source>
        <dbReference type="Proteomes" id="UP000011864"/>
    </source>
</evidence>
<evidence type="ECO:0000256" key="1">
    <source>
        <dbReference type="ARBA" id="ARBA00001917"/>
    </source>
</evidence>
<evidence type="ECO:0000313" key="6">
    <source>
        <dbReference type="EMBL" id="AGH43614.1"/>
    </source>
</evidence>
<feature type="region of interest" description="Disordered" evidence="4">
    <location>
        <begin position="348"/>
        <end position="383"/>
    </location>
</feature>
<sequence>MKSQLNTTANEATLLTPVKIGDLSLPNRIFMAPLTRSRSLAHSHAQTPLHALYYTQRASAGLIISEATQISSQGQGYAWTPGIFTEDQVNSWKLVTDAIHGAGGHIFNQLWHVGAVSHNVFQPDGGQPVSASNWTPVGDAFVGDYHSQGPTVPHPEARSMTKADIKNVIKDYQHAAQMSKEAGFDGIEFHAANGYLIDQFMRDSVNKREDEYGGSIENRIRLLNEVVDALIQVIPASRIGVRLTPIGGAGGSYDSEPMALYTAAAKSLSGKGLAYLHIVRPNSHGNEVGLIGSGDDIVHSIRALFDGALIVNGQFTYEEAQQWISTGKADAVTFGRAFLANPDLPKRIAQNGPFNQPDPTTFYGGDHKGYTDYPTLNQTEDSL</sequence>
<comment type="cofactor">
    <cofactor evidence="1">
        <name>FMN</name>
        <dbReference type="ChEBI" id="CHEBI:58210"/>
    </cofactor>
</comment>
<dbReference type="EMBL" id="CP003837">
    <property type="protein sequence ID" value="AGH43614.1"/>
    <property type="molecule type" value="Genomic_DNA"/>
</dbReference>
<keyword evidence="7" id="KW-1185">Reference proteome</keyword>
<dbReference type="PATRIC" id="fig|1129794.4.peg.1491"/>
<dbReference type="InterPro" id="IPR001155">
    <property type="entry name" value="OxRdtase_FMN_N"/>
</dbReference>
<feature type="domain" description="NADH:flavin oxidoreductase/NADH oxidase N-terminal" evidence="5">
    <location>
        <begin position="14"/>
        <end position="351"/>
    </location>
</feature>
<feature type="compositionally biased region" description="Polar residues" evidence="4">
    <location>
        <begin position="374"/>
        <end position="383"/>
    </location>
</feature>
<proteinExistence type="inferred from homology"/>
<dbReference type="HOGENOM" id="CLU_012153_0_0_6"/>
<keyword evidence="3" id="KW-0560">Oxidoreductase</keyword>
<dbReference type="OrthoDB" id="8523426at2"/>
<evidence type="ECO:0000259" key="5">
    <source>
        <dbReference type="Pfam" id="PF00724"/>
    </source>
</evidence>
<dbReference type="GO" id="GO:0016628">
    <property type="term" value="F:oxidoreductase activity, acting on the CH-CH group of donors, NAD or NADP as acceptor"/>
    <property type="evidence" value="ECO:0007669"/>
    <property type="project" value="UniProtKB-ARBA"/>
</dbReference>
<dbReference type="FunFam" id="3.20.20.70:FF:000059">
    <property type="entry name" value="N-ethylmaleimide reductase, FMN-linked"/>
    <property type="match status" value="1"/>
</dbReference>
<reference evidence="6 7" key="1">
    <citation type="journal article" date="2013" name="Genome Announc.">
        <title>Complete Genome Sequence of Glaciecola psychrophila Strain 170T.</title>
        <authorList>
            <person name="Yin J."/>
            <person name="Chen J."/>
            <person name="Liu G."/>
            <person name="Yu Y."/>
            <person name="Song L."/>
            <person name="Wang X."/>
            <person name="Qu X."/>
        </authorList>
    </citation>
    <scope>NUCLEOTIDE SEQUENCE [LARGE SCALE GENOMIC DNA]</scope>
    <source>
        <strain evidence="6 7">170</strain>
    </source>
</reference>
<accession>K6Z3T1</accession>